<dbReference type="EMBL" id="AGBZ02000004">
    <property type="protein sequence ID" value="KAI92271.1"/>
    <property type="molecule type" value="Genomic_DNA"/>
</dbReference>
<protein>
    <submittedName>
        <fullName evidence="1">Uncharacterized protein</fullName>
    </submittedName>
</protein>
<evidence type="ECO:0000313" key="2">
    <source>
        <dbReference type="Proteomes" id="UP000004057"/>
    </source>
</evidence>
<dbReference type="AlphaFoldDB" id="A0AAI9T2H8"/>
<proteinExistence type="predicted"/>
<dbReference type="RefSeq" id="WP_004028649.1">
    <property type="nucleotide sequence ID" value="NZ_AGBZ02000004.1"/>
</dbReference>
<comment type="caution">
    <text evidence="1">The sequence shown here is derived from an EMBL/GenBank/DDBJ whole genome shotgun (WGS) entry which is preliminary data.</text>
</comment>
<organism evidence="1 2">
    <name type="scientific">Spiroplasma melliferum KC3</name>
    <dbReference type="NCBI Taxonomy" id="570509"/>
    <lineage>
        <taxon>Bacteria</taxon>
        <taxon>Bacillati</taxon>
        <taxon>Mycoplasmatota</taxon>
        <taxon>Mollicutes</taxon>
        <taxon>Entomoplasmatales</taxon>
        <taxon>Spiroplasmataceae</taxon>
        <taxon>Spiroplasma</taxon>
    </lineage>
</organism>
<dbReference type="Proteomes" id="UP000004057">
    <property type="component" value="Unassembled WGS sequence"/>
</dbReference>
<name>A0AAI9T2H8_SPIME</name>
<gene>
    <name evidence="1" type="ORF">SPM_005990</name>
</gene>
<reference evidence="1 2" key="1">
    <citation type="journal article" date="2012" name="J. Proteome Res.">
        <title>Application of Spiroplasma melliferum proteogenomic profiling for the discovery of virulence factors and pathogenicity mechanisms in host-associated spiroplasmas.</title>
        <authorList>
            <person name="Alexeev D."/>
            <person name="Kostrjukova E."/>
            <person name="Aliper A."/>
            <person name="Popenko A."/>
            <person name="Bazaleev N."/>
            <person name="Tyakht A."/>
            <person name="Selezneva O."/>
            <person name="Akopian T."/>
            <person name="Prichodko E."/>
            <person name="Kondratov I."/>
            <person name="Chukin M."/>
            <person name="Demina I."/>
            <person name="Galyamina M."/>
            <person name="Kamashev D."/>
            <person name="Vanyushkina A."/>
            <person name="Ladygina V."/>
            <person name="Levitskii S."/>
            <person name="Lazarev V."/>
            <person name="Govorun V."/>
        </authorList>
    </citation>
    <scope>NUCLEOTIDE SEQUENCE [LARGE SCALE GENOMIC DNA]</scope>
    <source>
        <strain evidence="1 2">KC3</strain>
    </source>
</reference>
<accession>A0AAI9T2H8</accession>
<sequence length="250" mass="30249">MFEYQGEFFFKDELEQTEEEMEKMTGGTVSSIHKFLLDQIFGEKFRNYFSYVSFEYKFRALNLQTYPGYRLGQTYDITFNVSIKSNKNKIDFQQNNLVLKFTETKQYGEQEWLEKYVDYYINQSNQIWVDKYEKFNNRLLINPLATWNDDFPKTKYLEKSNPKILADISEYYTRRLSRDDTPTKWFYPEKKLTITANSYEYLGIAPESYSHEAFRAKVKLTFAYLNNPQITVTRDAELWMKYFHVQPQPW</sequence>
<evidence type="ECO:0000313" key="1">
    <source>
        <dbReference type="EMBL" id="KAI92271.1"/>
    </source>
</evidence>